<proteinExistence type="predicted"/>
<dbReference type="PANTHER" id="PTHR33164:SF57">
    <property type="entry name" value="MARR-FAMILY TRANSCRIPTIONAL REGULATOR"/>
    <property type="match status" value="1"/>
</dbReference>
<dbReference type="Gene3D" id="1.10.10.10">
    <property type="entry name" value="Winged helix-like DNA-binding domain superfamily/Winged helix DNA-binding domain"/>
    <property type="match status" value="1"/>
</dbReference>
<dbReference type="SUPFAM" id="SSF46785">
    <property type="entry name" value="Winged helix' DNA-binding domain"/>
    <property type="match status" value="1"/>
</dbReference>
<dbReference type="PANTHER" id="PTHR33164">
    <property type="entry name" value="TRANSCRIPTIONAL REGULATOR, MARR FAMILY"/>
    <property type="match status" value="1"/>
</dbReference>
<name>A0A1G7PGI4_PSEOR</name>
<dbReference type="GO" id="GO:0003700">
    <property type="term" value="F:DNA-binding transcription factor activity"/>
    <property type="evidence" value="ECO:0007669"/>
    <property type="project" value="InterPro"/>
</dbReference>
<dbReference type="InterPro" id="IPR036388">
    <property type="entry name" value="WH-like_DNA-bd_sf"/>
</dbReference>
<sequence>MNEEAAQSVERADELGTQLARLIRLFDRMQAQYQAENPNAVERSAYLLLVHLVKDGPQRPGALAEAVRSDPSTVSRQIAQLGRLGYVARTPDPEDGRASLIAATEEGRRVFEENREQRNTRIAALLADWTPEDQAMLTRLLGRFSTALEEAWTKGG</sequence>
<gene>
    <name evidence="2" type="ORF">SAMN05216377_107116</name>
</gene>
<evidence type="ECO:0000313" key="3">
    <source>
        <dbReference type="Proteomes" id="UP000198967"/>
    </source>
</evidence>
<dbReference type="RefSeq" id="WP_245707459.1">
    <property type="nucleotide sequence ID" value="NZ_FNBE01000007.1"/>
</dbReference>
<reference evidence="2 3" key="1">
    <citation type="submission" date="2016-10" db="EMBL/GenBank/DDBJ databases">
        <authorList>
            <person name="de Groot N.N."/>
        </authorList>
    </citation>
    <scope>NUCLEOTIDE SEQUENCE [LARGE SCALE GENOMIC DNA]</scope>
    <source>
        <strain evidence="2 3">CGMCC 4.3143</strain>
    </source>
</reference>
<dbReference type="Pfam" id="PF01047">
    <property type="entry name" value="MarR"/>
    <property type="match status" value="1"/>
</dbReference>
<keyword evidence="3" id="KW-1185">Reference proteome</keyword>
<dbReference type="GO" id="GO:0006950">
    <property type="term" value="P:response to stress"/>
    <property type="evidence" value="ECO:0007669"/>
    <property type="project" value="TreeGrafter"/>
</dbReference>
<dbReference type="STRING" id="366584.SAMN05216377_107116"/>
<dbReference type="InterPro" id="IPR036390">
    <property type="entry name" value="WH_DNA-bd_sf"/>
</dbReference>
<accession>A0A1G7PGI4</accession>
<dbReference type="AlphaFoldDB" id="A0A1G7PGI4"/>
<dbReference type="EMBL" id="FNBE01000007">
    <property type="protein sequence ID" value="SDF85462.1"/>
    <property type="molecule type" value="Genomic_DNA"/>
</dbReference>
<dbReference type="SMART" id="SM00347">
    <property type="entry name" value="HTH_MARR"/>
    <property type="match status" value="1"/>
</dbReference>
<feature type="domain" description="HTH marR-type" evidence="1">
    <location>
        <begin position="12"/>
        <end position="146"/>
    </location>
</feature>
<dbReference type="PROSITE" id="PS50995">
    <property type="entry name" value="HTH_MARR_2"/>
    <property type="match status" value="1"/>
</dbReference>
<dbReference type="Proteomes" id="UP000198967">
    <property type="component" value="Unassembled WGS sequence"/>
</dbReference>
<dbReference type="PRINTS" id="PR00598">
    <property type="entry name" value="HTHMARR"/>
</dbReference>
<dbReference type="InterPro" id="IPR000835">
    <property type="entry name" value="HTH_MarR-typ"/>
</dbReference>
<dbReference type="InterPro" id="IPR039422">
    <property type="entry name" value="MarR/SlyA-like"/>
</dbReference>
<evidence type="ECO:0000313" key="2">
    <source>
        <dbReference type="EMBL" id="SDF85462.1"/>
    </source>
</evidence>
<evidence type="ECO:0000259" key="1">
    <source>
        <dbReference type="PROSITE" id="PS50995"/>
    </source>
</evidence>
<organism evidence="2 3">
    <name type="scientific">Pseudonocardia oroxyli</name>
    <dbReference type="NCBI Taxonomy" id="366584"/>
    <lineage>
        <taxon>Bacteria</taxon>
        <taxon>Bacillati</taxon>
        <taxon>Actinomycetota</taxon>
        <taxon>Actinomycetes</taxon>
        <taxon>Pseudonocardiales</taxon>
        <taxon>Pseudonocardiaceae</taxon>
        <taxon>Pseudonocardia</taxon>
    </lineage>
</organism>
<protein>
    <submittedName>
        <fullName evidence="2">Transcriptional regulator, MarR family</fullName>
    </submittedName>
</protein>